<dbReference type="EMBL" id="CAJOBH010066753">
    <property type="protein sequence ID" value="CAF4451918.1"/>
    <property type="molecule type" value="Genomic_DNA"/>
</dbReference>
<dbReference type="Proteomes" id="UP000681967">
    <property type="component" value="Unassembled WGS sequence"/>
</dbReference>
<organism evidence="3 4">
    <name type="scientific">Rotaria magnacalcarata</name>
    <dbReference type="NCBI Taxonomy" id="392030"/>
    <lineage>
        <taxon>Eukaryota</taxon>
        <taxon>Metazoa</taxon>
        <taxon>Spiralia</taxon>
        <taxon>Gnathifera</taxon>
        <taxon>Rotifera</taxon>
        <taxon>Eurotatoria</taxon>
        <taxon>Bdelloidea</taxon>
        <taxon>Philodinida</taxon>
        <taxon>Philodinidae</taxon>
        <taxon>Rotaria</taxon>
    </lineage>
</organism>
<evidence type="ECO:0000313" key="4">
    <source>
        <dbReference type="Proteomes" id="UP000681720"/>
    </source>
</evidence>
<dbReference type="Proteomes" id="UP000681720">
    <property type="component" value="Unassembled WGS sequence"/>
</dbReference>
<dbReference type="AlphaFoldDB" id="A0A8S2Z6K8"/>
<feature type="non-terminal residue" evidence="3">
    <location>
        <position position="26"/>
    </location>
</feature>
<evidence type="ECO:0000256" key="1">
    <source>
        <dbReference type="SAM" id="MobiDB-lite"/>
    </source>
</evidence>
<sequence length="26" mass="2620">MNNQKTSSNGGVSDIPSSPSSTQAKP</sequence>
<reference evidence="3" key="1">
    <citation type="submission" date="2021-02" db="EMBL/GenBank/DDBJ databases">
        <authorList>
            <person name="Nowell W R."/>
        </authorList>
    </citation>
    <scope>NUCLEOTIDE SEQUENCE</scope>
</reference>
<name>A0A8S2Z6K8_9BILA</name>
<dbReference type="EMBL" id="CAJOBJ010104671">
    <property type="protein sequence ID" value="CAF4603626.1"/>
    <property type="molecule type" value="Genomic_DNA"/>
</dbReference>
<comment type="caution">
    <text evidence="3">The sequence shown here is derived from an EMBL/GenBank/DDBJ whole genome shotgun (WGS) entry which is preliminary data.</text>
</comment>
<evidence type="ECO:0000313" key="3">
    <source>
        <dbReference type="EMBL" id="CAF4603626.1"/>
    </source>
</evidence>
<proteinExistence type="predicted"/>
<evidence type="ECO:0000313" key="2">
    <source>
        <dbReference type="EMBL" id="CAF4451918.1"/>
    </source>
</evidence>
<feature type="region of interest" description="Disordered" evidence="1">
    <location>
        <begin position="1"/>
        <end position="26"/>
    </location>
</feature>
<protein>
    <submittedName>
        <fullName evidence="3">Uncharacterized protein</fullName>
    </submittedName>
</protein>
<gene>
    <name evidence="2" type="ORF">BYL167_LOCUS33797</name>
    <name evidence="3" type="ORF">GIL414_LOCUS39035</name>
</gene>
<accession>A0A8S2Z6K8</accession>